<keyword evidence="3" id="KW-1185">Reference proteome</keyword>
<organism evidence="2 3">
    <name type="scientific">Armatimonas rosea</name>
    <dbReference type="NCBI Taxonomy" id="685828"/>
    <lineage>
        <taxon>Bacteria</taxon>
        <taxon>Bacillati</taxon>
        <taxon>Armatimonadota</taxon>
        <taxon>Armatimonadia</taxon>
        <taxon>Armatimonadales</taxon>
        <taxon>Armatimonadaceae</taxon>
        <taxon>Armatimonas</taxon>
    </lineage>
</organism>
<dbReference type="SUPFAM" id="SSF55811">
    <property type="entry name" value="Nudix"/>
    <property type="match status" value="1"/>
</dbReference>
<dbReference type="Pfam" id="PF00293">
    <property type="entry name" value="NUDIX"/>
    <property type="match status" value="1"/>
</dbReference>
<dbReference type="InterPro" id="IPR015797">
    <property type="entry name" value="NUDIX_hydrolase-like_dom_sf"/>
</dbReference>
<feature type="domain" description="Nudix hydrolase" evidence="1">
    <location>
        <begin position="41"/>
        <end position="176"/>
    </location>
</feature>
<dbReference type="RefSeq" id="WP_184192689.1">
    <property type="nucleotide sequence ID" value="NZ_JACHGW010000001.1"/>
</dbReference>
<evidence type="ECO:0000259" key="1">
    <source>
        <dbReference type="PROSITE" id="PS51462"/>
    </source>
</evidence>
<proteinExistence type="predicted"/>
<evidence type="ECO:0000313" key="3">
    <source>
        <dbReference type="Proteomes" id="UP000520814"/>
    </source>
</evidence>
<dbReference type="AlphaFoldDB" id="A0A7W9W448"/>
<dbReference type="PROSITE" id="PS51462">
    <property type="entry name" value="NUDIX"/>
    <property type="match status" value="1"/>
</dbReference>
<name>A0A7W9W448_ARMRO</name>
<dbReference type="InterPro" id="IPR000086">
    <property type="entry name" value="NUDIX_hydrolase_dom"/>
</dbReference>
<comment type="caution">
    <text evidence="2">The sequence shown here is derived from an EMBL/GenBank/DDBJ whole genome shotgun (WGS) entry which is preliminary data.</text>
</comment>
<gene>
    <name evidence="2" type="ORF">HNQ39_000831</name>
</gene>
<protein>
    <submittedName>
        <fullName evidence="2">8-oxo-dGTP pyrophosphatase MutT (NUDIX family)</fullName>
    </submittedName>
</protein>
<reference evidence="2 3" key="1">
    <citation type="submission" date="2020-08" db="EMBL/GenBank/DDBJ databases">
        <title>Genomic Encyclopedia of Type Strains, Phase IV (KMG-IV): sequencing the most valuable type-strain genomes for metagenomic binning, comparative biology and taxonomic classification.</title>
        <authorList>
            <person name="Goeker M."/>
        </authorList>
    </citation>
    <scope>NUCLEOTIDE SEQUENCE [LARGE SCALE GENOMIC DNA]</scope>
    <source>
        <strain evidence="2 3">DSM 23562</strain>
    </source>
</reference>
<evidence type="ECO:0000313" key="2">
    <source>
        <dbReference type="EMBL" id="MBB6049069.1"/>
    </source>
</evidence>
<sequence>MARKRNTGLPPGAWRVEEAIWGEHQRVRLITGLPSIVDDQERVRSIHAVALLPDGKLVLAENKDGTFTFPGGRLEGGETQDQALQRELWEEVRTRLAPGYKPIAATRIEFLNRVPGRVYRVHPTYLLWVSGQVAELSDEPHHDPADSVVGRRLASPEEALTLLPELERRVLETCLGRLPEPTGVIRELVDGEESE</sequence>
<accession>A0A7W9W448</accession>
<dbReference type="Gene3D" id="3.90.79.10">
    <property type="entry name" value="Nucleoside Triphosphate Pyrophosphohydrolase"/>
    <property type="match status" value="1"/>
</dbReference>
<dbReference type="EMBL" id="JACHGW010000001">
    <property type="protein sequence ID" value="MBB6049069.1"/>
    <property type="molecule type" value="Genomic_DNA"/>
</dbReference>
<dbReference type="Proteomes" id="UP000520814">
    <property type="component" value="Unassembled WGS sequence"/>
</dbReference>